<proteinExistence type="predicted"/>
<dbReference type="Proteomes" id="UP001285354">
    <property type="component" value="Unassembled WGS sequence"/>
</dbReference>
<evidence type="ECO:0000313" key="4">
    <source>
        <dbReference type="Proteomes" id="UP001285354"/>
    </source>
</evidence>
<dbReference type="InterPro" id="IPR042332">
    <property type="entry name" value="Hsk3"/>
</dbReference>
<accession>A0AAD9WCN0</accession>
<dbReference type="PANTHER" id="PTHR28289">
    <property type="entry name" value="DASH COMPLEX SUBUNIT HSK3"/>
    <property type="match status" value="1"/>
</dbReference>
<protein>
    <recommendedName>
        <fullName evidence="5">High osmolarity sensitivity protein 3</fullName>
    </recommendedName>
</protein>
<feature type="region of interest" description="Disordered" evidence="2">
    <location>
        <begin position="103"/>
        <end position="124"/>
    </location>
</feature>
<reference evidence="3" key="1">
    <citation type="submission" date="2023-06" db="EMBL/GenBank/DDBJ databases">
        <title>Draft genome of Marssonina rosae.</title>
        <authorList>
            <person name="Cheng Q."/>
        </authorList>
    </citation>
    <scope>NUCLEOTIDE SEQUENCE</scope>
    <source>
        <strain evidence="3">R4</strain>
    </source>
</reference>
<organism evidence="3 4">
    <name type="scientific">Diplocarpon rosae</name>
    <dbReference type="NCBI Taxonomy" id="946125"/>
    <lineage>
        <taxon>Eukaryota</taxon>
        <taxon>Fungi</taxon>
        <taxon>Dikarya</taxon>
        <taxon>Ascomycota</taxon>
        <taxon>Pezizomycotina</taxon>
        <taxon>Leotiomycetes</taxon>
        <taxon>Helotiales</taxon>
        <taxon>Drepanopezizaceae</taxon>
        <taxon>Diplocarpon</taxon>
    </lineage>
</organism>
<dbReference type="EMBL" id="JAUBYV010000005">
    <property type="protein sequence ID" value="KAK2626460.1"/>
    <property type="molecule type" value="Genomic_DNA"/>
</dbReference>
<dbReference type="PANTHER" id="PTHR28289:SF1">
    <property type="entry name" value="DASH COMPLEX SUBUNIT HSK3"/>
    <property type="match status" value="1"/>
</dbReference>
<dbReference type="AlphaFoldDB" id="A0AAD9WCN0"/>
<dbReference type="InterPro" id="IPR013183">
    <property type="entry name" value="Hsk3-like"/>
</dbReference>
<dbReference type="GO" id="GO:0042729">
    <property type="term" value="C:DASH complex"/>
    <property type="evidence" value="ECO:0007669"/>
    <property type="project" value="TreeGrafter"/>
</dbReference>
<dbReference type="GO" id="GO:0008608">
    <property type="term" value="P:attachment of spindle microtubules to kinetochore"/>
    <property type="evidence" value="ECO:0007669"/>
    <property type="project" value="InterPro"/>
</dbReference>
<comment type="caution">
    <text evidence="3">The sequence shown here is derived from an EMBL/GenBank/DDBJ whole genome shotgun (WGS) entry which is preliminary data.</text>
</comment>
<evidence type="ECO:0000256" key="2">
    <source>
        <dbReference type="SAM" id="MobiDB-lite"/>
    </source>
</evidence>
<evidence type="ECO:0008006" key="5">
    <source>
        <dbReference type="Google" id="ProtNLM"/>
    </source>
</evidence>
<evidence type="ECO:0000256" key="1">
    <source>
        <dbReference type="SAM" id="Coils"/>
    </source>
</evidence>
<dbReference type="GO" id="GO:0051010">
    <property type="term" value="F:microtubule plus-end binding"/>
    <property type="evidence" value="ECO:0007669"/>
    <property type="project" value="TreeGrafter"/>
</dbReference>
<gene>
    <name evidence="3" type="ORF">QTJ16_003635</name>
</gene>
<feature type="coiled-coil region" evidence="1">
    <location>
        <begin position="51"/>
        <end position="78"/>
    </location>
</feature>
<keyword evidence="1" id="KW-0175">Coiled coil</keyword>
<evidence type="ECO:0000313" key="3">
    <source>
        <dbReference type="EMBL" id="KAK2626460.1"/>
    </source>
</evidence>
<sequence length="124" mass="13164">MSRIPGGTPSRNLYMRENQKKPSAAIMTTRIPTTNAPRLSTAPSSIKPRQLNHLHAQLAQLSANLADLENLLRMTSVQAESIRGLGAWHGGLFMAASKVLGEETITGSSPGPGQSQRSSGGDET</sequence>
<name>A0AAD9WCN0_9HELO</name>
<keyword evidence="4" id="KW-1185">Reference proteome</keyword>
<feature type="compositionally biased region" description="Low complexity" evidence="2">
    <location>
        <begin position="107"/>
        <end position="124"/>
    </location>
</feature>
<dbReference type="Pfam" id="PF08227">
    <property type="entry name" value="DASH_Hsk3"/>
    <property type="match status" value="1"/>
</dbReference>
<feature type="region of interest" description="Disordered" evidence="2">
    <location>
        <begin position="1"/>
        <end position="22"/>
    </location>
</feature>